<feature type="region of interest" description="Disordered" evidence="4">
    <location>
        <begin position="241"/>
        <end position="300"/>
    </location>
</feature>
<keyword evidence="7" id="KW-1185">Reference proteome</keyword>
<evidence type="ECO:0000256" key="3">
    <source>
        <dbReference type="ARBA" id="ARBA00022942"/>
    </source>
</evidence>
<evidence type="ECO:0000259" key="5">
    <source>
        <dbReference type="Pfam" id="PF11566"/>
    </source>
</evidence>
<dbReference type="GO" id="GO:0000502">
    <property type="term" value="C:proteasome complex"/>
    <property type="evidence" value="ECO:0007669"/>
    <property type="project" value="UniProtKB-KW"/>
</dbReference>
<comment type="similarity">
    <text evidence="1">Belongs to the proteasome inhibitor PI31 family.</text>
</comment>
<feature type="compositionally biased region" description="Pro residues" evidence="4">
    <location>
        <begin position="270"/>
        <end position="280"/>
    </location>
</feature>
<dbReference type="SMR" id="A0A7M7G7Z4"/>
<dbReference type="Pfam" id="PF11566">
    <property type="entry name" value="PI31_Prot_N"/>
    <property type="match status" value="1"/>
</dbReference>
<gene>
    <name evidence="6" type="primary">100122261</name>
</gene>
<dbReference type="PANTHER" id="PTHR13266:SF1">
    <property type="entry name" value="PROTEASOME INHIBITOR PI31 SUBUNIT"/>
    <property type="match status" value="1"/>
</dbReference>
<dbReference type="AlphaFoldDB" id="A0A7M7G7Z4"/>
<feature type="region of interest" description="Disordered" evidence="4">
    <location>
        <begin position="151"/>
        <end position="222"/>
    </location>
</feature>
<dbReference type="GO" id="GO:0070628">
    <property type="term" value="F:proteasome binding"/>
    <property type="evidence" value="ECO:0007669"/>
    <property type="project" value="InterPro"/>
</dbReference>
<evidence type="ECO:0000256" key="2">
    <source>
        <dbReference type="ARBA" id="ARBA00015575"/>
    </source>
</evidence>
<dbReference type="InterPro" id="IPR021625">
    <property type="entry name" value="PI31_Prot_N"/>
</dbReference>
<feature type="compositionally biased region" description="Basic and acidic residues" evidence="4">
    <location>
        <begin position="197"/>
        <end position="211"/>
    </location>
</feature>
<dbReference type="Proteomes" id="UP000002358">
    <property type="component" value="Chromosome 4"/>
</dbReference>
<protein>
    <recommendedName>
        <fullName evidence="2">Proteasome inhibitor PI31 subunit</fullName>
    </recommendedName>
</protein>
<dbReference type="PANTHER" id="PTHR13266">
    <property type="entry name" value="PROTEASOME INHIBITOR"/>
    <property type="match status" value="1"/>
</dbReference>
<dbReference type="GO" id="GO:0043161">
    <property type="term" value="P:proteasome-mediated ubiquitin-dependent protein catabolic process"/>
    <property type="evidence" value="ECO:0007669"/>
    <property type="project" value="InterPro"/>
</dbReference>
<feature type="domain" description="PI31 proteasome regulator N-terminal" evidence="5">
    <location>
        <begin position="21"/>
        <end position="151"/>
    </location>
</feature>
<dbReference type="KEGG" id="nvi:100122261"/>
<sequence length="300" mass="33028">MASDTANNTFGFELLHKVSAAQISKKEDVLILLVHWHFVKNGYKCLGIGDSKTIGPDETGTELLPDGWNQAPNYTLRYVKEGKLYILIGTKSEADLLLNLLRIEDHSVSNIQFPIDTVQEIQGSLETMIPTYDAILNLLKKELVEPVYTGTGREVSTQTSESERPGRINYDDPLRVGSSGPTPPRPPGSLIPGRPLSPDRFDHAPYCDRYRPNPLEIGRNDLDPFSRGGRGMIFDPFAQRRGPQPPFPGLGVPGRLPPGAVPPGARFDPFGPPDVDPPNPRGRAPDADHMPPPGYDDMFM</sequence>
<dbReference type="Gene3D" id="3.40.1000.30">
    <property type="match status" value="1"/>
</dbReference>
<dbReference type="EnsemblMetazoa" id="XM_001602863">
    <property type="protein sequence ID" value="XP_001602913"/>
    <property type="gene ID" value="LOC100122261"/>
</dbReference>
<feature type="compositionally biased region" description="Basic and acidic residues" evidence="4">
    <location>
        <begin position="161"/>
        <end position="174"/>
    </location>
</feature>
<dbReference type="FunCoup" id="A0A7M7G7Z4">
    <property type="interactions" value="497"/>
</dbReference>
<accession>A0A7M7G7Z4</accession>
<keyword evidence="3" id="KW-0647">Proteasome</keyword>
<dbReference type="OrthoDB" id="68090at2759"/>
<reference evidence="6" key="1">
    <citation type="submission" date="2021-01" db="UniProtKB">
        <authorList>
            <consortium name="EnsemblMetazoa"/>
        </authorList>
    </citation>
    <scope>IDENTIFICATION</scope>
</reference>
<name>A0A7M7G7Z4_NASVI</name>
<dbReference type="GO" id="GO:0004866">
    <property type="term" value="F:endopeptidase inhibitor activity"/>
    <property type="evidence" value="ECO:0007669"/>
    <property type="project" value="InterPro"/>
</dbReference>
<dbReference type="InterPro" id="IPR045128">
    <property type="entry name" value="PI31-like"/>
</dbReference>
<organism evidence="6 7">
    <name type="scientific">Nasonia vitripennis</name>
    <name type="common">Parasitic wasp</name>
    <dbReference type="NCBI Taxonomy" id="7425"/>
    <lineage>
        <taxon>Eukaryota</taxon>
        <taxon>Metazoa</taxon>
        <taxon>Ecdysozoa</taxon>
        <taxon>Arthropoda</taxon>
        <taxon>Hexapoda</taxon>
        <taxon>Insecta</taxon>
        <taxon>Pterygota</taxon>
        <taxon>Neoptera</taxon>
        <taxon>Endopterygota</taxon>
        <taxon>Hymenoptera</taxon>
        <taxon>Apocrita</taxon>
        <taxon>Proctotrupomorpha</taxon>
        <taxon>Chalcidoidea</taxon>
        <taxon>Pteromalidae</taxon>
        <taxon>Pteromalinae</taxon>
        <taxon>Nasonia</taxon>
    </lineage>
</organism>
<proteinExistence type="inferred from homology"/>
<evidence type="ECO:0000256" key="1">
    <source>
        <dbReference type="ARBA" id="ARBA00006405"/>
    </source>
</evidence>
<dbReference type="OMA" id="PFGFPDI"/>
<dbReference type="InParanoid" id="A0A7M7G7Z4"/>
<evidence type="ECO:0000256" key="4">
    <source>
        <dbReference type="SAM" id="MobiDB-lite"/>
    </source>
</evidence>
<evidence type="ECO:0000313" key="7">
    <source>
        <dbReference type="Proteomes" id="UP000002358"/>
    </source>
</evidence>
<evidence type="ECO:0000313" key="6">
    <source>
        <dbReference type="EnsemblMetazoa" id="XP_001602913"/>
    </source>
</evidence>